<name>A0AAU8JDB9_9CYAN</name>
<reference evidence="1" key="1">
    <citation type="submission" date="2024-07" db="EMBL/GenBank/DDBJ databases">
        <authorList>
            <person name="Kim Y.J."/>
            <person name="Jeong J.Y."/>
        </authorList>
    </citation>
    <scope>NUCLEOTIDE SEQUENCE</scope>
    <source>
        <strain evidence="1">GIHE-MW2</strain>
    </source>
</reference>
<evidence type="ECO:0000313" key="1">
    <source>
        <dbReference type="EMBL" id="XCM36103.1"/>
    </source>
</evidence>
<accession>A0AAU8JDB9</accession>
<dbReference type="EMBL" id="CP159837">
    <property type="protein sequence ID" value="XCM36103.1"/>
    <property type="molecule type" value="Genomic_DNA"/>
</dbReference>
<dbReference type="AlphaFoldDB" id="A0AAU8JDB9"/>
<dbReference type="RefSeq" id="WP_054464124.1">
    <property type="nucleotide sequence ID" value="NZ_CP159837.1"/>
</dbReference>
<evidence type="ECO:0008006" key="2">
    <source>
        <dbReference type="Google" id="ProtNLM"/>
    </source>
</evidence>
<organism evidence="1">
    <name type="scientific">Planktothricoides raciborskii GIHE-MW2</name>
    <dbReference type="NCBI Taxonomy" id="2792601"/>
    <lineage>
        <taxon>Bacteria</taxon>
        <taxon>Bacillati</taxon>
        <taxon>Cyanobacteriota</taxon>
        <taxon>Cyanophyceae</taxon>
        <taxon>Oscillatoriophycideae</taxon>
        <taxon>Oscillatoriales</taxon>
        <taxon>Oscillatoriaceae</taxon>
        <taxon>Planktothricoides</taxon>
    </lineage>
</organism>
<protein>
    <recommendedName>
        <fullName evidence="2">Addiction module component</fullName>
    </recommendedName>
</protein>
<proteinExistence type="predicted"/>
<gene>
    <name evidence="1" type="ORF">ABWT76_004836</name>
</gene>
<sequence length="75" mass="8699">MNTQLVDSIIQVIQALPQAERKMLIDQLNRMVESDTNSINEDAWEVWRSLGDDAVAGRLENTSIYHDKYLYSQEQ</sequence>